<organism evidence="1 2">
    <name type="scientific">Actinocorallia cavernae</name>
    <dbReference type="NCBI Taxonomy" id="328075"/>
    <lineage>
        <taxon>Bacteria</taxon>
        <taxon>Bacillati</taxon>
        <taxon>Actinomycetota</taxon>
        <taxon>Actinomycetes</taxon>
        <taxon>Streptosporangiales</taxon>
        <taxon>Thermomonosporaceae</taxon>
        <taxon>Actinocorallia</taxon>
    </lineage>
</organism>
<evidence type="ECO:0000313" key="2">
    <source>
        <dbReference type="Proteomes" id="UP001500691"/>
    </source>
</evidence>
<name>A0ABP8S7P4_9ACTN</name>
<dbReference type="EMBL" id="BAABFF010000001">
    <property type="protein sequence ID" value="GAA4562944.1"/>
    <property type="molecule type" value="Genomic_DNA"/>
</dbReference>
<accession>A0ABP8S7P4</accession>
<proteinExistence type="predicted"/>
<dbReference type="Proteomes" id="UP001500691">
    <property type="component" value="Unassembled WGS sequence"/>
</dbReference>
<protein>
    <submittedName>
        <fullName evidence="1">Uncharacterized protein</fullName>
    </submittedName>
</protein>
<keyword evidence="2" id="KW-1185">Reference proteome</keyword>
<sequence>MLAGAKPASMPDQHFVWPLAFPGVRFQVRKATGDNAALGAELTRRLSSLLEKASQGDAEFLADAPPAFRSWLMTHTGNPAREWLDHELTEIILNQGRPPLPRELLEHAAALDIAKPPSPQPTSAACNVCSFAASMGGLLCECGHDWSCHPGTPGEGEPCSHCPCPDMIHI</sequence>
<evidence type="ECO:0000313" key="1">
    <source>
        <dbReference type="EMBL" id="GAA4562944.1"/>
    </source>
</evidence>
<reference evidence="2" key="1">
    <citation type="journal article" date="2019" name="Int. J. Syst. Evol. Microbiol.">
        <title>The Global Catalogue of Microorganisms (GCM) 10K type strain sequencing project: providing services to taxonomists for standard genome sequencing and annotation.</title>
        <authorList>
            <consortium name="The Broad Institute Genomics Platform"/>
            <consortium name="The Broad Institute Genome Sequencing Center for Infectious Disease"/>
            <person name="Wu L."/>
            <person name="Ma J."/>
        </authorList>
    </citation>
    <scope>NUCLEOTIDE SEQUENCE [LARGE SCALE GENOMIC DNA]</scope>
    <source>
        <strain evidence="2">JCM 13278</strain>
    </source>
</reference>
<gene>
    <name evidence="1" type="ORF">GCM10023100_00870</name>
</gene>
<comment type="caution">
    <text evidence="1">The sequence shown here is derived from an EMBL/GenBank/DDBJ whole genome shotgun (WGS) entry which is preliminary data.</text>
</comment>